<sequence>MTLEQATFALKRFGLGPRPGDAVRIAGDPRGALLAELATPPPDNLGPEASPDSTAIFLAIRADQEARRIRRAADNATQPMQSGSMAQAMGAGSPVAKASGAGAANGAGMASVATAAPMPGKPKDPKPAPSVSSQIYADEITRRIAAAHDAGTGVTERLVQFWANHFAVQSDKDEMVRGLAGSFEREAIRPFVLGRFEDMLLAATRHPAMLLSLDNASSVGPDSPVGKKRGLGLNENHARELMELHTVGVSGGYSQADVTSLAEVLTGWTFVRDRARPSAGDFAFNPGLHEPGDKRVMGRTYREDVVYAVGNEGQGLAVLHDLATNPATARHLAFKLARHFVADDPPKPLVDRLTATFTSTRGDLKAVGETLLKSDEAWAPTRKFATPQQFTIAAMRALDANIDAPMLMRALGVLGQPIWAPISPEGFHDDKATWLAPDAMTSRLDVADQFAQKARVNLPPAELVEAVLGPAASADTRQAVARAESERQALALVVMSPEFLWR</sequence>
<evidence type="ECO:0000313" key="2">
    <source>
        <dbReference type="Proteomes" id="UP000184485"/>
    </source>
</evidence>
<dbReference type="Proteomes" id="UP000184485">
    <property type="component" value="Unassembled WGS sequence"/>
</dbReference>
<dbReference type="EMBL" id="FQUP01000001">
    <property type="protein sequence ID" value="SHE55919.1"/>
    <property type="molecule type" value="Genomic_DNA"/>
</dbReference>
<accession>A0A1M4UGS8</accession>
<dbReference type="InterPro" id="IPR014917">
    <property type="entry name" value="DUF1800"/>
</dbReference>
<dbReference type="Pfam" id="PF08811">
    <property type="entry name" value="DUF1800"/>
    <property type="match status" value="1"/>
</dbReference>
<protein>
    <submittedName>
        <fullName evidence="1">Uncharacterized conserved protein, DUF1800 family</fullName>
    </submittedName>
</protein>
<dbReference type="AlphaFoldDB" id="A0A1M4UGS8"/>
<keyword evidence="2" id="KW-1185">Reference proteome</keyword>
<organism evidence="1 2">
    <name type="scientific">Kaistia soli DSM 19436</name>
    <dbReference type="NCBI Taxonomy" id="1122133"/>
    <lineage>
        <taxon>Bacteria</taxon>
        <taxon>Pseudomonadati</taxon>
        <taxon>Pseudomonadota</taxon>
        <taxon>Alphaproteobacteria</taxon>
        <taxon>Hyphomicrobiales</taxon>
        <taxon>Kaistiaceae</taxon>
        <taxon>Kaistia</taxon>
    </lineage>
</organism>
<gene>
    <name evidence="1" type="ORF">SAMN02745157_0441</name>
</gene>
<evidence type="ECO:0000313" key="1">
    <source>
        <dbReference type="EMBL" id="SHE55919.1"/>
    </source>
</evidence>
<name>A0A1M4UGS8_9HYPH</name>
<reference evidence="1 2" key="1">
    <citation type="submission" date="2016-11" db="EMBL/GenBank/DDBJ databases">
        <authorList>
            <person name="Jaros S."/>
            <person name="Januszkiewicz K."/>
            <person name="Wedrychowicz H."/>
        </authorList>
    </citation>
    <scope>NUCLEOTIDE SEQUENCE [LARGE SCALE GENOMIC DNA]</scope>
    <source>
        <strain evidence="1 2">DSM 19436</strain>
    </source>
</reference>
<dbReference type="OrthoDB" id="9772295at2"/>
<dbReference type="RefSeq" id="WP_073051073.1">
    <property type="nucleotide sequence ID" value="NZ_FQUP01000001.1"/>
</dbReference>
<dbReference type="STRING" id="1122133.SAMN02745157_0441"/>
<proteinExistence type="predicted"/>